<keyword evidence="2" id="KW-1185">Reference proteome</keyword>
<dbReference type="RefSeq" id="YP_001257041.1">
    <property type="nucleotide sequence ID" value="NC_009503.1"/>
</dbReference>
<protein>
    <submittedName>
        <fullName evidence="1">Uncharacterized protein</fullName>
    </submittedName>
</protein>
<dbReference type="OrthoDB" id="19972at10239"/>
<organism evidence="1 2">
    <name type="scientific">Spodoptera litura granulovirus</name>
    <dbReference type="NCBI Taxonomy" id="359919"/>
    <lineage>
        <taxon>Viruses</taxon>
        <taxon>Viruses incertae sedis</taxon>
        <taxon>Naldaviricetes</taxon>
        <taxon>Lefavirales</taxon>
        <taxon>Baculoviridae</taxon>
        <taxon>Betabaculovirus</taxon>
        <taxon>Betabaculovirus spliturae</taxon>
    </lineage>
</organism>
<dbReference type="GeneID" id="5184250"/>
<dbReference type="Proteomes" id="UP000202782">
    <property type="component" value="Segment"/>
</dbReference>
<gene>
    <name evidence="1" type="primary">orf90</name>
    <name evidence="1" type="ORF">SlGVgp090</name>
</gene>
<accession>A5IZU2</accession>
<dbReference type="KEGG" id="vg:5184250"/>
<reference evidence="1 2" key="1">
    <citation type="journal article" date="2008" name="J. Microbiol.">
        <title>Molecular and phylogenetic characterization of Spodoptera litura granulovirus.</title>
        <authorList>
            <person name="Wang Y."/>
            <person name="Choi J.Y."/>
            <person name="Roh J.Y."/>
            <person name="Woo S.D."/>
            <person name="Jin B.R."/>
            <person name="Je Y.H."/>
        </authorList>
    </citation>
    <scope>NUCLEOTIDE SEQUENCE [LARGE SCALE GENOMIC DNA]</scope>
    <source>
        <strain evidence="1">SlGV-K1</strain>
    </source>
</reference>
<dbReference type="EMBL" id="DQ288858">
    <property type="protein sequence ID" value="ABQ52033.1"/>
    <property type="molecule type" value="Genomic_DNA"/>
</dbReference>
<proteinExistence type="predicted"/>
<evidence type="ECO:0000313" key="2">
    <source>
        <dbReference type="Proteomes" id="UP000202782"/>
    </source>
</evidence>
<name>A5IZU2_9BBAC</name>
<sequence length="92" mass="11000">MDEYNYVPDGAHRHLEIERVQKEIIKQHKYIESQLNLLKNSIRNSCLYNCSTDPSIVKLPNGNNKNVAYEVNTYTEQKLPKYNNRISRYNYY</sequence>
<evidence type="ECO:0000313" key="1">
    <source>
        <dbReference type="EMBL" id="ABQ52033.1"/>
    </source>
</evidence>